<dbReference type="Gene3D" id="3.40.50.720">
    <property type="entry name" value="NAD(P)-binding Rossmann-like Domain"/>
    <property type="match status" value="1"/>
</dbReference>
<dbReference type="RefSeq" id="WP_090336823.1">
    <property type="nucleotide sequence ID" value="NZ_FNXY01000005.1"/>
</dbReference>
<dbReference type="CDD" id="cd05237">
    <property type="entry name" value="UDP_invert_4-6DH_SDR_e"/>
    <property type="match status" value="1"/>
</dbReference>
<feature type="region of interest" description="Disordered" evidence="2">
    <location>
        <begin position="324"/>
        <end position="343"/>
    </location>
</feature>
<evidence type="ECO:0000313" key="4">
    <source>
        <dbReference type="EMBL" id="SEJ10864.1"/>
    </source>
</evidence>
<keyword evidence="5" id="KW-1185">Reference proteome</keyword>
<protein>
    <submittedName>
        <fullName evidence="4">Polysaccharide biosynthesis protein</fullName>
    </submittedName>
</protein>
<dbReference type="EMBL" id="FNXY01000005">
    <property type="protein sequence ID" value="SEJ10864.1"/>
    <property type="molecule type" value="Genomic_DNA"/>
</dbReference>
<dbReference type="Proteomes" id="UP000199532">
    <property type="component" value="Unassembled WGS sequence"/>
</dbReference>
<gene>
    <name evidence="4" type="ORF">SAMN04487995_3253</name>
</gene>
<evidence type="ECO:0000313" key="5">
    <source>
        <dbReference type="Proteomes" id="UP000199532"/>
    </source>
</evidence>
<organism evidence="4 5">
    <name type="scientific">Dyadobacter koreensis</name>
    <dbReference type="NCBI Taxonomy" id="408657"/>
    <lineage>
        <taxon>Bacteria</taxon>
        <taxon>Pseudomonadati</taxon>
        <taxon>Bacteroidota</taxon>
        <taxon>Cytophagia</taxon>
        <taxon>Cytophagales</taxon>
        <taxon>Spirosomataceae</taxon>
        <taxon>Dyadobacter</taxon>
    </lineage>
</organism>
<name>A0A1H6W6L9_9BACT</name>
<dbReference type="Pfam" id="PF02719">
    <property type="entry name" value="Polysacc_synt_2"/>
    <property type="match status" value="1"/>
</dbReference>
<evidence type="ECO:0000256" key="1">
    <source>
        <dbReference type="ARBA" id="ARBA00007430"/>
    </source>
</evidence>
<dbReference type="InterPro" id="IPR036291">
    <property type="entry name" value="NAD(P)-bd_dom_sf"/>
</dbReference>
<dbReference type="InterPro" id="IPR003869">
    <property type="entry name" value="Polysac_CapD-like"/>
</dbReference>
<evidence type="ECO:0000256" key="2">
    <source>
        <dbReference type="SAM" id="MobiDB-lite"/>
    </source>
</evidence>
<dbReference type="InterPro" id="IPR051203">
    <property type="entry name" value="Polysaccharide_Synthase-Rel"/>
</dbReference>
<comment type="similarity">
    <text evidence="1">Belongs to the polysaccharide synthase family.</text>
</comment>
<feature type="domain" description="Polysaccharide biosynthesis protein CapD-like" evidence="3">
    <location>
        <begin position="55"/>
        <end position="337"/>
    </location>
</feature>
<dbReference type="PANTHER" id="PTHR43318:SF1">
    <property type="entry name" value="POLYSACCHARIDE BIOSYNTHESIS PROTEIN EPSC-RELATED"/>
    <property type="match status" value="1"/>
</dbReference>
<dbReference type="OrthoDB" id="9803111at2"/>
<proteinExistence type="inferred from homology"/>
<accession>A0A1H6W6L9</accession>
<dbReference type="STRING" id="408657.SAMN04487995_3253"/>
<dbReference type="PANTHER" id="PTHR43318">
    <property type="entry name" value="UDP-N-ACETYLGLUCOSAMINE 4,6-DEHYDRATASE"/>
    <property type="match status" value="1"/>
</dbReference>
<evidence type="ECO:0000259" key="3">
    <source>
        <dbReference type="Pfam" id="PF02719"/>
    </source>
</evidence>
<sequence length="399" mass="45251">MIDSSAKEVSQFKEDFSNNPYQRQRKHFDLEELLDRNPIQVDTVNIKSFVRNKRIMITGAAGSIGRHLFKQLILFKPKRLLLIDSSEAGIYELDEELKNISEDIEIITIPANITDPKRMKHIFQQYQPQIVFHAAANKHVPIMEKNPYEAIKTNILGTKILADLSNEYWVEKFIFISTDKAVNPTGIMGASKRCSEMYLQSLAGEMGITTQFVITRFGNVLGTNGSVIPRFAKQIDQGGPVEITHPDVMRYFITMQEACQLLLEAGATGQSGEVFILEMGDRILLKDLVQKMIRLSGFRVGEDIEIIYIGLRPGEKLLEERLSEREENNPSRNSSITVSNGNSVDSRFMADTIRQLESALDSGEDNEMVLILKNAIPEYISHNSEFEKLDMLSRKTNQT</sequence>
<dbReference type="SUPFAM" id="SSF51735">
    <property type="entry name" value="NAD(P)-binding Rossmann-fold domains"/>
    <property type="match status" value="1"/>
</dbReference>
<dbReference type="AlphaFoldDB" id="A0A1H6W6L9"/>
<reference evidence="4 5" key="1">
    <citation type="submission" date="2016-10" db="EMBL/GenBank/DDBJ databases">
        <authorList>
            <person name="de Groot N.N."/>
        </authorList>
    </citation>
    <scope>NUCLEOTIDE SEQUENCE [LARGE SCALE GENOMIC DNA]</scope>
    <source>
        <strain evidence="4 5">DSM 19938</strain>
    </source>
</reference>